<comment type="caution">
    <text evidence="2">The sequence shown here is derived from an EMBL/GenBank/DDBJ whole genome shotgun (WGS) entry which is preliminary data.</text>
</comment>
<evidence type="ECO:0000256" key="1">
    <source>
        <dbReference type="SAM" id="MobiDB-lite"/>
    </source>
</evidence>
<evidence type="ECO:0000313" key="3">
    <source>
        <dbReference type="Proteomes" id="UP000027178"/>
    </source>
</evidence>
<accession>A0A066YVK5</accession>
<gene>
    <name evidence="2" type="ORF">KCH_62870</name>
</gene>
<keyword evidence="3" id="KW-1185">Reference proteome</keyword>
<feature type="region of interest" description="Disordered" evidence="1">
    <location>
        <begin position="1"/>
        <end position="44"/>
    </location>
</feature>
<organism evidence="2 3">
    <name type="scientific">Kitasatospora cheerisanensis KCTC 2395</name>
    <dbReference type="NCBI Taxonomy" id="1348663"/>
    <lineage>
        <taxon>Bacteria</taxon>
        <taxon>Bacillati</taxon>
        <taxon>Actinomycetota</taxon>
        <taxon>Actinomycetes</taxon>
        <taxon>Kitasatosporales</taxon>
        <taxon>Streptomycetaceae</taxon>
        <taxon>Kitasatospora</taxon>
    </lineage>
</organism>
<proteinExistence type="predicted"/>
<sequence length="44" mass="4341">MVDGPSGRPGERTVSDPGANGTLRFVRSAESVVPAGGTGVEGGR</sequence>
<dbReference type="AlphaFoldDB" id="A0A066YVK5"/>
<reference evidence="2 3" key="1">
    <citation type="submission" date="2014-05" db="EMBL/GenBank/DDBJ databases">
        <title>Draft Genome Sequence of Kitasatospora cheerisanensis KCTC 2395.</title>
        <authorList>
            <person name="Nam D.H."/>
        </authorList>
    </citation>
    <scope>NUCLEOTIDE SEQUENCE [LARGE SCALE GENOMIC DNA]</scope>
    <source>
        <strain evidence="2 3">KCTC 2395</strain>
    </source>
</reference>
<dbReference type="EMBL" id="JNBY01000127">
    <property type="protein sequence ID" value="KDN81970.1"/>
    <property type="molecule type" value="Genomic_DNA"/>
</dbReference>
<dbReference type="HOGENOM" id="CLU_3217448_0_0_11"/>
<dbReference type="Proteomes" id="UP000027178">
    <property type="component" value="Unassembled WGS sequence"/>
</dbReference>
<name>A0A066YVK5_9ACTN</name>
<protein>
    <submittedName>
        <fullName evidence="2">Uncharacterized protein</fullName>
    </submittedName>
</protein>
<evidence type="ECO:0000313" key="2">
    <source>
        <dbReference type="EMBL" id="KDN81970.1"/>
    </source>
</evidence>